<dbReference type="PANTHER" id="PTHR30349">
    <property type="entry name" value="PHAGE INTEGRASE-RELATED"/>
    <property type="match status" value="1"/>
</dbReference>
<dbReference type="STRING" id="1231339.Abci_046_002"/>
<keyword evidence="11" id="KW-1185">Reference proteome</keyword>
<dbReference type="GO" id="GO:0006310">
    <property type="term" value="P:DNA recombination"/>
    <property type="evidence" value="ECO:0007669"/>
    <property type="project" value="UniProtKB-KW"/>
</dbReference>
<evidence type="ECO:0000256" key="5">
    <source>
        <dbReference type="PROSITE-ProRule" id="PRU01248"/>
    </source>
</evidence>
<proteinExistence type="inferred from homology"/>
<dbReference type="Proteomes" id="UP000032671">
    <property type="component" value="Unassembled WGS sequence"/>
</dbReference>
<dbReference type="PROSITE" id="PS51900">
    <property type="entry name" value="CB"/>
    <property type="match status" value="1"/>
</dbReference>
<dbReference type="CDD" id="cd00796">
    <property type="entry name" value="INT_Rci_Hp1_C"/>
    <property type="match status" value="1"/>
</dbReference>
<evidence type="ECO:0000313" key="8">
    <source>
        <dbReference type="EMBL" id="GAN61569.1"/>
    </source>
</evidence>
<feature type="domain" description="Tyr recombinase" evidence="6">
    <location>
        <begin position="156"/>
        <end position="362"/>
    </location>
</feature>
<keyword evidence="3 5" id="KW-0238">DNA-binding</keyword>
<feature type="domain" description="Core-binding (CB)" evidence="7">
    <location>
        <begin position="60"/>
        <end position="138"/>
    </location>
</feature>
<dbReference type="EMBL" id="BJVU01000016">
    <property type="protein sequence ID" value="GEL59936.1"/>
    <property type="molecule type" value="Genomic_DNA"/>
</dbReference>
<evidence type="ECO:0000256" key="4">
    <source>
        <dbReference type="ARBA" id="ARBA00023172"/>
    </source>
</evidence>
<reference evidence="9 11" key="2">
    <citation type="submission" date="2019-07" db="EMBL/GenBank/DDBJ databases">
        <title>Whole genome shotgun sequence of Acetobacter cibinongensis NBRC 16605.</title>
        <authorList>
            <person name="Hosoyama A."/>
            <person name="Uohara A."/>
            <person name="Ohji S."/>
            <person name="Ichikawa N."/>
        </authorList>
    </citation>
    <scope>NUCLEOTIDE SEQUENCE [LARGE SCALE GENOMIC DNA]</scope>
    <source>
        <strain evidence="9 11">NBRC 16605</strain>
    </source>
</reference>
<protein>
    <submittedName>
        <fullName evidence="8 9">Integrase</fullName>
    </submittedName>
</protein>
<dbReference type="InterPro" id="IPR050090">
    <property type="entry name" value="Tyrosine_recombinase_XerCD"/>
</dbReference>
<dbReference type="Pfam" id="PF00589">
    <property type="entry name" value="Phage_integrase"/>
    <property type="match status" value="1"/>
</dbReference>
<keyword evidence="4" id="KW-0233">DNA recombination</keyword>
<dbReference type="RefSeq" id="WP_048839613.1">
    <property type="nucleotide sequence ID" value="NZ_BAMV01000044.1"/>
</dbReference>
<evidence type="ECO:0000259" key="6">
    <source>
        <dbReference type="PROSITE" id="PS51898"/>
    </source>
</evidence>
<dbReference type="InterPro" id="IPR011010">
    <property type="entry name" value="DNA_brk_join_enz"/>
</dbReference>
<reference evidence="8 10" key="1">
    <citation type="submission" date="2012-11" db="EMBL/GenBank/DDBJ databases">
        <title>Whole genome sequence of Acetobacter cibinongensis 4H-1.</title>
        <authorList>
            <person name="Azuma Y."/>
            <person name="Higashiura N."/>
            <person name="Hirakawa H."/>
            <person name="Matsushita K."/>
        </authorList>
    </citation>
    <scope>NUCLEOTIDE SEQUENCE [LARGE SCALE GENOMIC DNA]</scope>
    <source>
        <strain evidence="8 10">4H-1</strain>
    </source>
</reference>
<dbReference type="SUPFAM" id="SSF56349">
    <property type="entry name" value="DNA breaking-rejoining enzymes"/>
    <property type="match status" value="1"/>
</dbReference>
<dbReference type="InterPro" id="IPR002104">
    <property type="entry name" value="Integrase_catalytic"/>
</dbReference>
<evidence type="ECO:0000313" key="10">
    <source>
        <dbReference type="Proteomes" id="UP000032671"/>
    </source>
</evidence>
<evidence type="ECO:0000313" key="11">
    <source>
        <dbReference type="Proteomes" id="UP000321891"/>
    </source>
</evidence>
<evidence type="ECO:0000256" key="1">
    <source>
        <dbReference type="ARBA" id="ARBA00008857"/>
    </source>
</evidence>
<dbReference type="Gene3D" id="1.10.443.10">
    <property type="entry name" value="Intergrase catalytic core"/>
    <property type="match status" value="1"/>
</dbReference>
<dbReference type="GO" id="GO:0003677">
    <property type="term" value="F:DNA binding"/>
    <property type="evidence" value="ECO:0007669"/>
    <property type="project" value="UniProtKB-UniRule"/>
</dbReference>
<comment type="caution">
    <text evidence="8">The sequence shown here is derived from an EMBL/GenBank/DDBJ whole genome shotgun (WGS) entry which is preliminary data.</text>
</comment>
<dbReference type="PANTHER" id="PTHR30349:SF41">
    <property type="entry name" value="INTEGRASE_RECOMBINASE PROTEIN MJ0367-RELATED"/>
    <property type="match status" value="1"/>
</dbReference>
<sequence>MSLKVVSRKGGAALYVRGTVRGQSVYESTGTTDPQQAEAYRAKREADLWAESVYGKRAVVTFAHAVTAYLEAERRTPTTLRHLRNLLEHFGTAKLDHIGQQELDEAYKAILTNGAMASGATKIRAVLTPLRSVLEFAAIRGWCSKPAFARPKVQQVRMHFLRPAEATALVQAAAPHVQPLLIFLIGTGARMSEALELEWKDVDLTGQRAVVWQKQGDERHIDLPPVVVEALANIEPQTGRVFRPIRSRKPPGALRGKVIGDSYYNTGRTGGGQIKTAWAIACRKAGLPGHERVWVPKGSKKQKIQFVPDITPHCLRHTFATWHYCLHKDLLKLKEDGGWRTITMVTRYAKKMPDSYGVEIHNWLNAAQKEK</sequence>
<evidence type="ECO:0000313" key="9">
    <source>
        <dbReference type="EMBL" id="GEL59936.1"/>
    </source>
</evidence>
<dbReference type="PROSITE" id="PS51898">
    <property type="entry name" value="TYR_RECOMBINASE"/>
    <property type="match status" value="1"/>
</dbReference>
<dbReference type="Gene3D" id="1.10.150.130">
    <property type="match status" value="1"/>
</dbReference>
<dbReference type="InterPro" id="IPR013762">
    <property type="entry name" value="Integrase-like_cat_sf"/>
</dbReference>
<dbReference type="InterPro" id="IPR044068">
    <property type="entry name" value="CB"/>
</dbReference>
<gene>
    <name evidence="8" type="ORF">Abci_046_002</name>
    <name evidence="9" type="ORF">ACI01nite_25380</name>
</gene>
<evidence type="ECO:0000256" key="2">
    <source>
        <dbReference type="ARBA" id="ARBA00022908"/>
    </source>
</evidence>
<name>A0A0D6N6H7_9PROT</name>
<keyword evidence="2" id="KW-0229">DNA integration</keyword>
<dbReference type="InterPro" id="IPR010998">
    <property type="entry name" value="Integrase_recombinase_N"/>
</dbReference>
<accession>A0A0D6N6H7</accession>
<dbReference type="AlphaFoldDB" id="A0A0D6N6H7"/>
<dbReference type="GO" id="GO:0015074">
    <property type="term" value="P:DNA integration"/>
    <property type="evidence" value="ECO:0007669"/>
    <property type="project" value="UniProtKB-KW"/>
</dbReference>
<evidence type="ECO:0000259" key="7">
    <source>
        <dbReference type="PROSITE" id="PS51900"/>
    </source>
</evidence>
<dbReference type="Proteomes" id="UP000321891">
    <property type="component" value="Unassembled WGS sequence"/>
</dbReference>
<evidence type="ECO:0000256" key="3">
    <source>
        <dbReference type="ARBA" id="ARBA00023125"/>
    </source>
</evidence>
<accession>A0A6N3SV17</accession>
<dbReference type="EMBL" id="BAMV01000044">
    <property type="protein sequence ID" value="GAN61569.1"/>
    <property type="molecule type" value="Genomic_DNA"/>
</dbReference>
<comment type="similarity">
    <text evidence="1">Belongs to the 'phage' integrase family.</text>
</comment>
<organism evidence="8 10">
    <name type="scientific">Acetobacter cibinongensis</name>
    <dbReference type="NCBI Taxonomy" id="146475"/>
    <lineage>
        <taxon>Bacteria</taxon>
        <taxon>Pseudomonadati</taxon>
        <taxon>Pseudomonadota</taxon>
        <taxon>Alphaproteobacteria</taxon>
        <taxon>Acetobacterales</taxon>
        <taxon>Acetobacteraceae</taxon>
        <taxon>Acetobacter</taxon>
    </lineage>
</organism>